<name>A0A8B8FJU1_9HEMI</name>
<keyword evidence="1" id="KW-1185">Reference proteome</keyword>
<organism evidence="1 2">
    <name type="scientific">Sipha flava</name>
    <name type="common">yellow sugarcane aphid</name>
    <dbReference type="NCBI Taxonomy" id="143950"/>
    <lineage>
        <taxon>Eukaryota</taxon>
        <taxon>Metazoa</taxon>
        <taxon>Ecdysozoa</taxon>
        <taxon>Arthropoda</taxon>
        <taxon>Hexapoda</taxon>
        <taxon>Insecta</taxon>
        <taxon>Pterygota</taxon>
        <taxon>Neoptera</taxon>
        <taxon>Paraneoptera</taxon>
        <taxon>Hemiptera</taxon>
        <taxon>Sternorrhyncha</taxon>
        <taxon>Aphidomorpha</taxon>
        <taxon>Aphidoidea</taxon>
        <taxon>Aphididae</taxon>
        <taxon>Sipha</taxon>
    </lineage>
</organism>
<protein>
    <submittedName>
        <fullName evidence="2">Uncharacterized protein LOC112683802</fullName>
    </submittedName>
</protein>
<proteinExistence type="predicted"/>
<dbReference type="PANTHER" id="PTHR47771">
    <property type="entry name" value="LD27203P-RELATED"/>
    <property type="match status" value="1"/>
</dbReference>
<accession>A0A8B8FJU1</accession>
<dbReference type="OrthoDB" id="6630782at2759"/>
<evidence type="ECO:0000313" key="2">
    <source>
        <dbReference type="RefSeq" id="XP_025410756.1"/>
    </source>
</evidence>
<dbReference type="GeneID" id="112683802"/>
<dbReference type="Proteomes" id="UP000694846">
    <property type="component" value="Unplaced"/>
</dbReference>
<evidence type="ECO:0000313" key="1">
    <source>
        <dbReference type="Proteomes" id="UP000694846"/>
    </source>
</evidence>
<sequence>MYPVVGHKTEHNQPAKANMATSVLIQATILALLVVSNTFADVKHLKNLKPHDCSKTLNNDKATSASENVNIVSEPPSSNSFGAKYFGPSTPTPFIFDSSFSTSAPPLKSVSYSSSSSPFAFENSFLSNTYSNGAIPKSFDGSFLTSSPESIIGSSTSTSLFDGSYASSTPAAFIGSSTPAPILSGADLPSAAISDSSFTYSSTPASAFISGSSPVVSSTPEPVLLNRSPAFATSYGASFSSNVPAFSQGATYIKSDSYNTEYAQLPVTNVPAPHHEITINREVPVPYYVQVERRIPYPVLVRVPHPYPVTVEKHVPYAVKVNVDRPINVPQPYPVEIEKRVPYPVEKPVPYEVKVPVDRPYPVHVPFEKPVPYAVEKPVPYPVRVNVDRPYPVEKPVPYPVQVDKPVPYPVEKRVPYPVEKLVPYPVEKRVPYPVKYEVPVNVPVPVEVKVPVNVDRPVPYPIEKKVPYPVHVPYEVKVPVPVQAPVQRFATVHYYQQSPVALAGYESGLIGQSGYRTFSSGVAPVSGNVFQSTTSDPSNVYSSTSAPSSLFSSTASPISSYSSTSNSGLLIESNIAQQSFTGLNEAQKSSDFDLSNGAYGFGQKSYFGSSTSTPFNSFSAGSASTDTSSLFNSANFDSIAQKTVSIGGSSIKSQTDNLEVGKK</sequence>
<reference evidence="2" key="1">
    <citation type="submission" date="2025-08" db="UniProtKB">
        <authorList>
            <consortium name="RefSeq"/>
        </authorList>
    </citation>
    <scope>IDENTIFICATION</scope>
    <source>
        <tissue evidence="2">Whole body</tissue>
    </source>
</reference>
<dbReference type="AlphaFoldDB" id="A0A8B8FJU1"/>
<dbReference type="RefSeq" id="XP_025410756.1">
    <property type="nucleotide sequence ID" value="XM_025554971.1"/>
</dbReference>
<dbReference type="PANTHER" id="PTHR47771:SF6">
    <property type="entry name" value="LP03545P"/>
    <property type="match status" value="1"/>
</dbReference>
<gene>
    <name evidence="2" type="primary">LOC112683802</name>
</gene>